<evidence type="ECO:0000256" key="1">
    <source>
        <dbReference type="SAM" id="SignalP"/>
    </source>
</evidence>
<evidence type="ECO:0000313" key="2">
    <source>
        <dbReference type="EMBL" id="MEE1885516.1"/>
    </source>
</evidence>
<gene>
    <name evidence="2" type="ORF">VRU49_08820</name>
</gene>
<feature type="chain" id="PRO_5046001799" evidence="1">
    <location>
        <begin position="22"/>
        <end position="129"/>
    </location>
</feature>
<evidence type="ECO:0000313" key="3">
    <source>
        <dbReference type="Proteomes" id="UP001337681"/>
    </source>
</evidence>
<reference evidence="2 3" key="1">
    <citation type="submission" date="2024-01" db="EMBL/GenBank/DDBJ databases">
        <title>Pedobacter sp. nov., isolated from oil-contaminated soil.</title>
        <authorList>
            <person name="Le N.T.T."/>
        </authorList>
    </citation>
    <scope>NUCLEOTIDE SEQUENCE [LARGE SCALE GENOMIC DNA]</scope>
    <source>
        <strain evidence="2 3">VNH31</strain>
    </source>
</reference>
<protein>
    <submittedName>
        <fullName evidence="2">Uncharacterized protein</fullName>
    </submittedName>
</protein>
<proteinExistence type="predicted"/>
<keyword evidence="1" id="KW-0732">Signal</keyword>
<feature type="signal peptide" evidence="1">
    <location>
        <begin position="1"/>
        <end position="21"/>
    </location>
</feature>
<accession>A0ABU7H2Q2</accession>
<keyword evidence="3" id="KW-1185">Reference proteome</keyword>
<name>A0ABU7H2Q2_9SPHI</name>
<dbReference type="Proteomes" id="UP001337681">
    <property type="component" value="Unassembled WGS sequence"/>
</dbReference>
<dbReference type="RefSeq" id="WP_330146413.1">
    <property type="nucleotide sequence ID" value="NZ_JAZDQU010000002.1"/>
</dbReference>
<dbReference type="EMBL" id="JAZDQU010000002">
    <property type="protein sequence ID" value="MEE1885516.1"/>
    <property type="molecule type" value="Genomic_DNA"/>
</dbReference>
<sequence length="129" mass="14969">MKNKIVLLSLFAYLSASTCLGEFLKVPILFKHFIEHKSLNQEISFTKFLYQHYQDDDGDDNDNERDKQLPFKSIEPFNVAVNTGLIYNTTLKLKFAPNISKADLQFSNYQDLKIPSPFLSTIWQPPKYS</sequence>
<organism evidence="2 3">
    <name type="scientific">Pedobacter flavus</name>
    <dbReference type="NCBI Taxonomy" id="3113906"/>
    <lineage>
        <taxon>Bacteria</taxon>
        <taxon>Pseudomonadati</taxon>
        <taxon>Bacteroidota</taxon>
        <taxon>Sphingobacteriia</taxon>
        <taxon>Sphingobacteriales</taxon>
        <taxon>Sphingobacteriaceae</taxon>
        <taxon>Pedobacter</taxon>
    </lineage>
</organism>
<comment type="caution">
    <text evidence="2">The sequence shown here is derived from an EMBL/GenBank/DDBJ whole genome shotgun (WGS) entry which is preliminary data.</text>
</comment>